<dbReference type="Proteomes" id="UP000509371">
    <property type="component" value="Chromosome"/>
</dbReference>
<feature type="domain" description="Antitoxin Xre/MbcA/ParS-like toxin-binding" evidence="1">
    <location>
        <begin position="70"/>
        <end position="119"/>
    </location>
</feature>
<evidence type="ECO:0000313" key="3">
    <source>
        <dbReference type="Proteomes" id="UP000509371"/>
    </source>
</evidence>
<evidence type="ECO:0000259" key="1">
    <source>
        <dbReference type="Pfam" id="PF09722"/>
    </source>
</evidence>
<sequence length="122" mass="13975">MTFKTKNDDPRRLKLYLSIEEMVVGLLHHSSSSYELQELLGIVKTFEKYRDNHSCVVAGQIDVLRVYIHAAKVYESVELANEWMHSRIVALGGHIPASLLETDDGRKAVRQTLRKIEFGEYA</sequence>
<dbReference type="InterPro" id="IPR024467">
    <property type="entry name" value="Xre/MbcA/ParS-like_toxin-bd"/>
</dbReference>
<dbReference type="EMBL" id="CP054301">
    <property type="protein sequence ID" value="QKK80352.1"/>
    <property type="molecule type" value="Genomic_DNA"/>
</dbReference>
<dbReference type="KEGG" id="mpri:MP3633_1623"/>
<accession>A0A859CW27</accession>
<dbReference type="RefSeq" id="WP_176335128.1">
    <property type="nucleotide sequence ID" value="NZ_BAAAEF010000011.1"/>
</dbReference>
<dbReference type="Pfam" id="PF09722">
    <property type="entry name" value="Xre_MbcA_ParS_C"/>
    <property type="match status" value="1"/>
</dbReference>
<gene>
    <name evidence="2" type="ORF">MP3633_1623</name>
</gene>
<evidence type="ECO:0000313" key="2">
    <source>
        <dbReference type="EMBL" id="QKK80352.1"/>
    </source>
</evidence>
<protein>
    <submittedName>
        <fullName evidence="2">DUF2384 domain-containing protein</fullName>
    </submittedName>
</protein>
<name>A0A859CW27_9GAMM</name>
<proteinExistence type="predicted"/>
<dbReference type="AlphaFoldDB" id="A0A859CW27"/>
<organism evidence="2 3">
    <name type="scientific">Marinomonas primoryensis</name>
    <dbReference type="NCBI Taxonomy" id="178399"/>
    <lineage>
        <taxon>Bacteria</taxon>
        <taxon>Pseudomonadati</taxon>
        <taxon>Pseudomonadota</taxon>
        <taxon>Gammaproteobacteria</taxon>
        <taxon>Oceanospirillales</taxon>
        <taxon>Oceanospirillaceae</taxon>
        <taxon>Marinomonas</taxon>
    </lineage>
</organism>
<reference evidence="2 3" key="1">
    <citation type="submission" date="2020-06" db="EMBL/GenBank/DDBJ databases">
        <authorList>
            <person name="Voronona O.L."/>
            <person name="Aksenova E.I."/>
            <person name="Kunda M.S."/>
            <person name="Semenov A.N."/>
            <person name="Ryzhova N."/>
        </authorList>
    </citation>
    <scope>NUCLEOTIDE SEQUENCE [LARGE SCALE GENOMIC DNA]</scope>
    <source>
        <strain evidence="2 3">MPKMM3633</strain>
    </source>
</reference>